<dbReference type="PANTHER" id="PTHR31620">
    <property type="entry name" value="PROTEIN RETICULATA-RELATED 2, CHLOROPLASTIC-RELATED"/>
    <property type="match status" value="1"/>
</dbReference>
<dbReference type="PANTHER" id="PTHR31620:SF2">
    <property type="entry name" value="PROTEIN RETICULATA-RELATED 5, CHLOROPLASTIC"/>
    <property type="match status" value="1"/>
</dbReference>
<organism evidence="2 3">
    <name type="scientific">Hevea brasiliensis</name>
    <name type="common">Para rubber tree</name>
    <name type="synonym">Siphonia brasiliensis</name>
    <dbReference type="NCBI Taxonomy" id="3981"/>
    <lineage>
        <taxon>Eukaryota</taxon>
        <taxon>Viridiplantae</taxon>
        <taxon>Streptophyta</taxon>
        <taxon>Embryophyta</taxon>
        <taxon>Tracheophyta</taxon>
        <taxon>Spermatophyta</taxon>
        <taxon>Magnoliopsida</taxon>
        <taxon>eudicotyledons</taxon>
        <taxon>Gunneridae</taxon>
        <taxon>Pentapetalae</taxon>
        <taxon>rosids</taxon>
        <taxon>fabids</taxon>
        <taxon>Malpighiales</taxon>
        <taxon>Euphorbiaceae</taxon>
        <taxon>Crotonoideae</taxon>
        <taxon>Micrandreae</taxon>
        <taxon>Hevea</taxon>
    </lineage>
</organism>
<dbReference type="Pfam" id="PF04187">
    <property type="entry name" value="Cofac_haem_bdg"/>
    <property type="match status" value="1"/>
</dbReference>
<evidence type="ECO:0000313" key="3">
    <source>
        <dbReference type="Proteomes" id="UP000467840"/>
    </source>
</evidence>
<keyword evidence="3" id="KW-1185">Reference proteome</keyword>
<dbReference type="Gene3D" id="3.40.50.11550">
    <property type="match status" value="1"/>
</dbReference>
<dbReference type="AlphaFoldDB" id="A0A6A6L880"/>
<accession>A0A6A6L880</accession>
<dbReference type="EMBL" id="JAAGAX010000013">
    <property type="protein sequence ID" value="KAF2296323.1"/>
    <property type="molecule type" value="Genomic_DNA"/>
</dbReference>
<protein>
    <recommendedName>
        <fullName evidence="1">Haem-binding uptake Tiki superfamily ChaN domain-containing protein</fullName>
    </recommendedName>
</protein>
<proteinExistence type="predicted"/>
<evidence type="ECO:0000259" key="1">
    <source>
        <dbReference type="Pfam" id="PF04187"/>
    </source>
</evidence>
<dbReference type="InterPro" id="IPR007314">
    <property type="entry name" value="Cofac_haem-bd_dom"/>
</dbReference>
<comment type="caution">
    <text evidence="2">The sequence shown here is derived from an EMBL/GenBank/DDBJ whole genome shotgun (WGS) entry which is preliminary data.</text>
</comment>
<evidence type="ECO:0000313" key="2">
    <source>
        <dbReference type="EMBL" id="KAF2296323.1"/>
    </source>
</evidence>
<feature type="domain" description="Haem-binding uptake Tiki superfamily ChaN" evidence="1">
    <location>
        <begin position="11"/>
        <end position="145"/>
    </location>
</feature>
<name>A0A6A6L880_HEVBR</name>
<gene>
    <name evidence="2" type="ORF">GH714_037407</name>
</gene>
<sequence>MRNWSLKLPVKDDKELELEIFKNLRKRCVENEKSISLAMEANPCDLQPQLNQYMDRSIDGETFKSYLSYWPPQRWQEYEPLLSCCRDNGVRIVACGTPLKVIRTVHAKGIRRLSKADRKIYVPPPGSGLSQDSLQFHSVEIARVMNAAGRRQDALPQIIAGIVEHRISDAFASQTLLVDMLSFVVRTINSYWGTQQWVDLARYSGLHGKNGKSSSYHTPGSATEAIVGCNSSQDASIDEIKNQ</sequence>
<dbReference type="Proteomes" id="UP000467840">
    <property type="component" value="Chromosome 7"/>
</dbReference>
<reference evidence="2 3" key="1">
    <citation type="journal article" date="2020" name="Mol. Plant">
        <title>The Chromosome-Based Rubber Tree Genome Provides New Insights into Spurge Genome Evolution and Rubber Biosynthesis.</title>
        <authorList>
            <person name="Liu J."/>
            <person name="Shi C."/>
            <person name="Shi C.C."/>
            <person name="Li W."/>
            <person name="Zhang Q.J."/>
            <person name="Zhang Y."/>
            <person name="Li K."/>
            <person name="Lu H.F."/>
            <person name="Shi C."/>
            <person name="Zhu S.T."/>
            <person name="Xiao Z.Y."/>
            <person name="Nan H."/>
            <person name="Yue Y."/>
            <person name="Zhu X.G."/>
            <person name="Wu Y."/>
            <person name="Hong X.N."/>
            <person name="Fan G.Y."/>
            <person name="Tong Y."/>
            <person name="Zhang D."/>
            <person name="Mao C.L."/>
            <person name="Liu Y.L."/>
            <person name="Hao S.J."/>
            <person name="Liu W.Q."/>
            <person name="Lv M.Q."/>
            <person name="Zhang H.B."/>
            <person name="Liu Y."/>
            <person name="Hu-Tang G.R."/>
            <person name="Wang J.P."/>
            <person name="Wang J.H."/>
            <person name="Sun Y.H."/>
            <person name="Ni S.B."/>
            <person name="Chen W.B."/>
            <person name="Zhang X.C."/>
            <person name="Jiao Y.N."/>
            <person name="Eichler E.E."/>
            <person name="Li G.H."/>
            <person name="Liu X."/>
            <person name="Gao L.Z."/>
        </authorList>
    </citation>
    <scope>NUCLEOTIDE SEQUENCE [LARGE SCALE GENOMIC DNA]</scope>
    <source>
        <strain evidence="3">cv. GT1</strain>
        <tissue evidence="2">Leaf</tissue>
    </source>
</reference>
<dbReference type="SUPFAM" id="SSF159501">
    <property type="entry name" value="EreA/ChaN-like"/>
    <property type="match status" value="1"/>
</dbReference>